<comment type="caution">
    <text evidence="1">The sequence shown here is derived from an EMBL/GenBank/DDBJ whole genome shotgun (WGS) entry which is preliminary data.</text>
</comment>
<reference evidence="1" key="1">
    <citation type="submission" date="2023-07" db="EMBL/GenBank/DDBJ databases">
        <authorList>
            <consortium name="AG Swart"/>
            <person name="Singh M."/>
            <person name="Singh A."/>
            <person name="Seah K."/>
            <person name="Emmerich C."/>
        </authorList>
    </citation>
    <scope>NUCLEOTIDE SEQUENCE</scope>
    <source>
        <strain evidence="1">DP1</strain>
    </source>
</reference>
<gene>
    <name evidence="1" type="ORF">ECRASSUSDP1_LOCUS21531</name>
</gene>
<sequence length="57" mass="6657">MPPVSKMPLIQNMPFSFPHFFTLSPCHFLTCHSHNCHFSQNCHNQPCHSLKMPFCKL</sequence>
<keyword evidence="2" id="KW-1185">Reference proteome</keyword>
<evidence type="ECO:0000313" key="2">
    <source>
        <dbReference type="Proteomes" id="UP001295684"/>
    </source>
</evidence>
<protein>
    <submittedName>
        <fullName evidence="1">Uncharacterized protein</fullName>
    </submittedName>
</protein>
<proteinExistence type="predicted"/>
<organism evidence="1 2">
    <name type="scientific">Euplotes crassus</name>
    <dbReference type="NCBI Taxonomy" id="5936"/>
    <lineage>
        <taxon>Eukaryota</taxon>
        <taxon>Sar</taxon>
        <taxon>Alveolata</taxon>
        <taxon>Ciliophora</taxon>
        <taxon>Intramacronucleata</taxon>
        <taxon>Spirotrichea</taxon>
        <taxon>Hypotrichia</taxon>
        <taxon>Euplotida</taxon>
        <taxon>Euplotidae</taxon>
        <taxon>Moneuplotes</taxon>
    </lineage>
</organism>
<accession>A0AAD2D3X3</accession>
<name>A0AAD2D3X3_EUPCR</name>
<dbReference type="EMBL" id="CAMPGE010022018">
    <property type="protein sequence ID" value="CAI2380104.1"/>
    <property type="molecule type" value="Genomic_DNA"/>
</dbReference>
<evidence type="ECO:0000313" key="1">
    <source>
        <dbReference type="EMBL" id="CAI2380104.1"/>
    </source>
</evidence>
<dbReference type="Proteomes" id="UP001295684">
    <property type="component" value="Unassembled WGS sequence"/>
</dbReference>
<dbReference type="AlphaFoldDB" id="A0AAD2D3X3"/>